<dbReference type="Gene3D" id="3.40.50.10610">
    <property type="entry name" value="ABC-type transport auxiliary lipoprotein component"/>
    <property type="match status" value="1"/>
</dbReference>
<dbReference type="InterPro" id="IPR025493">
    <property type="entry name" value="DUF4384"/>
</dbReference>
<gene>
    <name evidence="4" type="ORF">C882_3372</name>
</gene>
<dbReference type="InterPro" id="IPR036366">
    <property type="entry name" value="PGBDSf"/>
</dbReference>
<dbReference type="PROSITE" id="PS51257">
    <property type="entry name" value="PROKAR_LIPOPROTEIN"/>
    <property type="match status" value="1"/>
</dbReference>
<dbReference type="InterPro" id="IPR036365">
    <property type="entry name" value="PGBD-like_sf"/>
</dbReference>
<dbReference type="Gene3D" id="1.10.101.10">
    <property type="entry name" value="PGBD-like superfamily/PGBD"/>
    <property type="match status" value="1"/>
</dbReference>
<evidence type="ECO:0000259" key="2">
    <source>
        <dbReference type="Pfam" id="PF01471"/>
    </source>
</evidence>
<sequence length="524" mass="55342">MTRTTRFRPRRRPSSVRAARLAGAAAIALLAGGCMTPPEQASIIRQPSTAPTRTISSFTESLRCMDELLWTHGKRDIYITSNGIPDATGRLLGGTKDMLITAVSRMSDRSGAFDFVDFEPGMDSVNALHSLIGIRPEFRAPSYYVRGAVTQLDENVIADAASAGLSLPALDLGVSQDQLVSVISIDLSIGELVTRRILPGTSTSNSIAVVSYGQGANAGGEIRKAGLSFSLSFNRSEGMHQALRTLIELSAIEVLGKLTQVPYWQCLGIDSTNPAYMGQARSWYDGMSPSDRVIFAQRVLSGAGYAVPVGGTLDQATRDALGRFQASNDLIPSGTVDFDTYLRMLSLPQASGGTVAVAAAAPPSPATVTAPAPPPASTGPDVVLDSNRGPAPRYRTGETMEVSARLTEAGFLYCYYADASGTVARIFPNRFQPDAFVQAGQRVTIPPGSAEKPFVIRMDQPGNRETIACIAAEQEAGVALPDALKAEDLQPIPGATVDAIVDAFRTASGSPVRARTMPITVTGG</sequence>
<proteinExistence type="predicted"/>
<evidence type="ECO:0000313" key="5">
    <source>
        <dbReference type="Proteomes" id="UP000009881"/>
    </source>
</evidence>
<reference evidence="4 5" key="1">
    <citation type="journal article" date="2013" name="Genome Announc.">
        <title>Draft Genome Sequence of an Alphaproteobacterium, Caenispirillum salinarum AK4(T), Isolated from a Solar Saltern.</title>
        <authorList>
            <person name="Khatri I."/>
            <person name="Singh A."/>
            <person name="Korpole S."/>
            <person name="Pinnaka A.K."/>
            <person name="Subramanian S."/>
        </authorList>
    </citation>
    <scope>NUCLEOTIDE SEQUENCE [LARGE SCALE GENOMIC DNA]</scope>
    <source>
        <strain evidence="4 5">AK4</strain>
    </source>
</reference>
<dbReference type="AlphaFoldDB" id="K9GLM8"/>
<dbReference type="Proteomes" id="UP000009881">
    <property type="component" value="Unassembled WGS sequence"/>
</dbReference>
<feature type="region of interest" description="Disordered" evidence="1">
    <location>
        <begin position="364"/>
        <end position="395"/>
    </location>
</feature>
<protein>
    <recommendedName>
        <fullName evidence="6">Peptidoglycan binding-like domain-containing protein</fullName>
    </recommendedName>
</protein>
<dbReference type="eggNOG" id="COG1462">
    <property type="taxonomic scope" value="Bacteria"/>
</dbReference>
<dbReference type="OrthoDB" id="8434699at2"/>
<dbReference type="PATRIC" id="fig|1238182.3.peg.4552"/>
<dbReference type="STRING" id="1238182.C882_3372"/>
<dbReference type="SUPFAM" id="SSF47090">
    <property type="entry name" value="PGBD-like"/>
    <property type="match status" value="1"/>
</dbReference>
<evidence type="ECO:0008006" key="6">
    <source>
        <dbReference type="Google" id="ProtNLM"/>
    </source>
</evidence>
<comment type="caution">
    <text evidence="4">The sequence shown here is derived from an EMBL/GenBank/DDBJ whole genome shotgun (WGS) entry which is preliminary data.</text>
</comment>
<dbReference type="InterPro" id="IPR002477">
    <property type="entry name" value="Peptidoglycan-bd-like"/>
</dbReference>
<feature type="domain" description="Peptidoglycan binding-like" evidence="2">
    <location>
        <begin position="291"/>
        <end position="342"/>
    </location>
</feature>
<evidence type="ECO:0000256" key="1">
    <source>
        <dbReference type="SAM" id="MobiDB-lite"/>
    </source>
</evidence>
<name>K9GLM8_9PROT</name>
<evidence type="ECO:0000259" key="3">
    <source>
        <dbReference type="Pfam" id="PF14326"/>
    </source>
</evidence>
<organism evidence="4 5">
    <name type="scientific">Caenispirillum salinarum AK4</name>
    <dbReference type="NCBI Taxonomy" id="1238182"/>
    <lineage>
        <taxon>Bacteria</taxon>
        <taxon>Pseudomonadati</taxon>
        <taxon>Pseudomonadota</taxon>
        <taxon>Alphaproteobacteria</taxon>
        <taxon>Rhodospirillales</taxon>
        <taxon>Novispirillaceae</taxon>
        <taxon>Caenispirillum</taxon>
    </lineage>
</organism>
<dbReference type="EMBL" id="ANHY01000046">
    <property type="protein sequence ID" value="EKV25957.1"/>
    <property type="molecule type" value="Genomic_DNA"/>
</dbReference>
<feature type="domain" description="DUF4384" evidence="3">
    <location>
        <begin position="394"/>
        <end position="474"/>
    </location>
</feature>
<accession>K9GLM8</accession>
<keyword evidence="5" id="KW-1185">Reference proteome</keyword>
<dbReference type="RefSeq" id="WP_009542992.1">
    <property type="nucleotide sequence ID" value="NZ_ANHY01000046.1"/>
</dbReference>
<dbReference type="Pfam" id="PF14326">
    <property type="entry name" value="DUF4384"/>
    <property type="match status" value="1"/>
</dbReference>
<dbReference type="eggNOG" id="COG3409">
    <property type="taxonomic scope" value="Bacteria"/>
</dbReference>
<evidence type="ECO:0000313" key="4">
    <source>
        <dbReference type="EMBL" id="EKV25957.1"/>
    </source>
</evidence>
<dbReference type="Pfam" id="PF01471">
    <property type="entry name" value="PG_binding_1"/>
    <property type="match status" value="1"/>
</dbReference>